<keyword evidence="8" id="KW-1185">Reference proteome</keyword>
<dbReference type="InterPro" id="IPR014036">
    <property type="entry name" value="DeoR-like_C"/>
</dbReference>
<evidence type="ECO:0000313" key="8">
    <source>
        <dbReference type="Proteomes" id="UP000033393"/>
    </source>
</evidence>
<dbReference type="Pfam" id="PF00455">
    <property type="entry name" value="DeoRC"/>
    <property type="match status" value="1"/>
</dbReference>
<reference evidence="7 8" key="1">
    <citation type="submission" date="2015-02" db="EMBL/GenBank/DDBJ databases">
        <authorList>
            <person name="Ju K.-S."/>
            <person name="Doroghazi J.R."/>
            <person name="Metcalf W."/>
        </authorList>
    </citation>
    <scope>NUCLEOTIDE SEQUENCE [LARGE SCALE GENOMIC DNA]</scope>
    <source>
        <strain evidence="7 8">NRRL B-16140</strain>
    </source>
</reference>
<dbReference type="SUPFAM" id="SSF46785">
    <property type="entry name" value="Winged helix' DNA-binding domain"/>
    <property type="match status" value="1"/>
</dbReference>
<comment type="caution">
    <text evidence="7">The sequence shown here is derived from an EMBL/GenBank/DDBJ whole genome shotgun (WGS) entry which is preliminary data.</text>
</comment>
<dbReference type="GO" id="GO:0003700">
    <property type="term" value="F:DNA-binding transcription factor activity"/>
    <property type="evidence" value="ECO:0007669"/>
    <property type="project" value="InterPro"/>
</dbReference>
<dbReference type="Pfam" id="PF08220">
    <property type="entry name" value="HTH_DeoR"/>
    <property type="match status" value="1"/>
</dbReference>
<dbReference type="SMART" id="SM00420">
    <property type="entry name" value="HTH_DEOR"/>
    <property type="match status" value="1"/>
</dbReference>
<feature type="domain" description="HTH deoR-type" evidence="6">
    <location>
        <begin position="3"/>
        <end position="58"/>
    </location>
</feature>
<dbReference type="Gene3D" id="3.40.50.1360">
    <property type="match status" value="1"/>
</dbReference>
<gene>
    <name evidence="7" type="ORF">UK23_05515</name>
</gene>
<evidence type="ECO:0000256" key="3">
    <source>
        <dbReference type="ARBA" id="ARBA00023015"/>
    </source>
</evidence>
<dbReference type="SMART" id="SM01134">
    <property type="entry name" value="DeoRC"/>
    <property type="match status" value="1"/>
</dbReference>
<dbReference type="PRINTS" id="PR00037">
    <property type="entry name" value="HTHLACR"/>
</dbReference>
<evidence type="ECO:0000256" key="4">
    <source>
        <dbReference type="ARBA" id="ARBA00023163"/>
    </source>
</evidence>
<evidence type="ECO:0000313" key="7">
    <source>
        <dbReference type="EMBL" id="KJK51773.1"/>
    </source>
</evidence>
<organism evidence="7 8">
    <name type="scientific">Lentzea aerocolonigenes</name>
    <name type="common">Lechevalieria aerocolonigenes</name>
    <name type="synonym">Saccharothrix aerocolonigenes</name>
    <dbReference type="NCBI Taxonomy" id="68170"/>
    <lineage>
        <taxon>Bacteria</taxon>
        <taxon>Bacillati</taxon>
        <taxon>Actinomycetota</taxon>
        <taxon>Actinomycetes</taxon>
        <taxon>Pseudonocardiales</taxon>
        <taxon>Pseudonocardiaceae</taxon>
        <taxon>Lentzea</taxon>
    </lineage>
</organism>
<dbReference type="InterPro" id="IPR001034">
    <property type="entry name" value="DeoR_HTH"/>
</dbReference>
<comment type="function">
    <text evidence="5">Repressor of the lactose catabolism operon. Galactose-6-phosphate is the inducer.</text>
</comment>
<evidence type="ECO:0000256" key="2">
    <source>
        <dbReference type="ARBA" id="ARBA00022491"/>
    </source>
</evidence>
<dbReference type="EMBL" id="JYJG01000027">
    <property type="protein sequence ID" value="KJK51773.1"/>
    <property type="molecule type" value="Genomic_DNA"/>
</dbReference>
<dbReference type="Proteomes" id="UP000033393">
    <property type="component" value="Unassembled WGS sequence"/>
</dbReference>
<evidence type="ECO:0000256" key="1">
    <source>
        <dbReference type="ARBA" id="ARBA00021390"/>
    </source>
</evidence>
<keyword evidence="4" id="KW-0804">Transcription</keyword>
<dbReference type="InterPro" id="IPR036388">
    <property type="entry name" value="WH-like_DNA-bd_sf"/>
</dbReference>
<dbReference type="eggNOG" id="COG1349">
    <property type="taxonomic scope" value="Bacteria"/>
</dbReference>
<keyword evidence="3" id="KW-0805">Transcription regulation</keyword>
<evidence type="ECO:0000259" key="6">
    <source>
        <dbReference type="PROSITE" id="PS51000"/>
    </source>
</evidence>
<dbReference type="InterPro" id="IPR036390">
    <property type="entry name" value="WH_DNA-bd_sf"/>
</dbReference>
<dbReference type="PATRIC" id="fig|68170.10.peg.6666"/>
<accession>A0A0F0HDP4</accession>
<dbReference type="InterPro" id="IPR050313">
    <property type="entry name" value="Carb_Metab_HTH_regulators"/>
</dbReference>
<dbReference type="InterPro" id="IPR037171">
    <property type="entry name" value="NagB/RpiA_transferase-like"/>
</dbReference>
<dbReference type="OrthoDB" id="7688673at2"/>
<protein>
    <recommendedName>
        <fullName evidence="1">Lactose phosphotransferase system repressor</fullName>
    </recommendedName>
</protein>
<name>A0A0F0HDP4_LENAE</name>
<dbReference type="AlphaFoldDB" id="A0A0F0HDP4"/>
<dbReference type="PROSITE" id="PS51000">
    <property type="entry name" value="HTH_DEOR_2"/>
    <property type="match status" value="1"/>
</dbReference>
<proteinExistence type="predicted"/>
<dbReference type="STRING" id="68170.GCA_000974445_02288"/>
<sequence>MRAEERKRRILARARADGRVDVVEMAQELQVAPETVRRDLRVLDEHGLVRRTHGGGIPVESAGFETGLRFRAGSHVPEKRRIAKAAAERIDDAETVFIDEGYTPQLVAEALPTSNPLTIITASLPTAAAMSEHPSCTVLLLGGRVRGHTLATVDHWTTRMLGEMVIDLAYIGANGISREHGLTTPDPAVGAVKAKALSVARRKIFVGTHTKFGVSSFHRFAEVGDLEAIVTDSGLSAHEAHRYTLLGPKVLRA</sequence>
<dbReference type="Gene3D" id="1.10.10.10">
    <property type="entry name" value="Winged helix-like DNA-binding domain superfamily/Winged helix DNA-binding domain"/>
    <property type="match status" value="1"/>
</dbReference>
<dbReference type="RefSeq" id="WP_045310271.1">
    <property type="nucleotide sequence ID" value="NZ_JYJG01000027.1"/>
</dbReference>
<evidence type="ECO:0000256" key="5">
    <source>
        <dbReference type="ARBA" id="ARBA00024937"/>
    </source>
</evidence>
<dbReference type="PANTHER" id="PTHR30363">
    <property type="entry name" value="HTH-TYPE TRANSCRIPTIONAL REGULATOR SRLR-RELATED"/>
    <property type="match status" value="1"/>
</dbReference>
<keyword evidence="2" id="KW-0678">Repressor</keyword>
<dbReference type="PANTHER" id="PTHR30363:SF4">
    <property type="entry name" value="GLYCEROL-3-PHOSPHATE REGULON REPRESSOR"/>
    <property type="match status" value="1"/>
</dbReference>
<dbReference type="SUPFAM" id="SSF100950">
    <property type="entry name" value="NagB/RpiA/CoA transferase-like"/>
    <property type="match status" value="1"/>
</dbReference>